<dbReference type="AlphaFoldDB" id="A0A0F9JMP6"/>
<protein>
    <submittedName>
        <fullName evidence="1">Uncharacterized protein</fullName>
    </submittedName>
</protein>
<comment type="caution">
    <text evidence="1">The sequence shown here is derived from an EMBL/GenBank/DDBJ whole genome shotgun (WGS) entry which is preliminary data.</text>
</comment>
<proteinExistence type="predicted"/>
<gene>
    <name evidence="1" type="ORF">LCGC14_1435950</name>
</gene>
<reference evidence="1" key="1">
    <citation type="journal article" date="2015" name="Nature">
        <title>Complex archaea that bridge the gap between prokaryotes and eukaryotes.</title>
        <authorList>
            <person name="Spang A."/>
            <person name="Saw J.H."/>
            <person name="Jorgensen S.L."/>
            <person name="Zaremba-Niedzwiedzka K."/>
            <person name="Martijn J."/>
            <person name="Lind A.E."/>
            <person name="van Eijk R."/>
            <person name="Schleper C."/>
            <person name="Guy L."/>
            <person name="Ettema T.J."/>
        </authorList>
    </citation>
    <scope>NUCLEOTIDE SEQUENCE</scope>
</reference>
<organism evidence="1">
    <name type="scientific">marine sediment metagenome</name>
    <dbReference type="NCBI Taxonomy" id="412755"/>
    <lineage>
        <taxon>unclassified sequences</taxon>
        <taxon>metagenomes</taxon>
        <taxon>ecological metagenomes</taxon>
    </lineage>
</organism>
<dbReference type="EMBL" id="LAZR01009729">
    <property type="protein sequence ID" value="KKM70908.1"/>
    <property type="molecule type" value="Genomic_DNA"/>
</dbReference>
<name>A0A0F9JMP6_9ZZZZ</name>
<sequence>MILNRICQETELILLPERPENLCGLPYPGHPKGCPNLGKRSICPPAAPTLCGRYILVGVQFNLASWVARMKKEHPAWSDRQARCCLYWQGQVRRELREYIQNLWVLEPKTDHCPEAGGADITQMMETLGHRLQWPPLDFVWKIALVRLETGA</sequence>
<evidence type="ECO:0000313" key="1">
    <source>
        <dbReference type="EMBL" id="KKM70908.1"/>
    </source>
</evidence>
<accession>A0A0F9JMP6</accession>